<dbReference type="PANTHER" id="PTHR33395">
    <property type="entry name" value="TRANSCRIPTASE, PUTATIVE-RELATED-RELATED"/>
    <property type="match status" value="1"/>
</dbReference>
<reference evidence="2" key="2">
    <citation type="submission" date="2017-10" db="EMBL/GenBank/DDBJ databases">
        <title>Ladona fulva Genome sequencing and assembly.</title>
        <authorList>
            <person name="Murali S."/>
            <person name="Richards S."/>
            <person name="Bandaranaike D."/>
            <person name="Bellair M."/>
            <person name="Blankenburg K."/>
            <person name="Chao H."/>
            <person name="Dinh H."/>
            <person name="Doddapaneni H."/>
            <person name="Dugan-Rocha S."/>
            <person name="Elkadiri S."/>
            <person name="Gnanaolivu R."/>
            <person name="Hernandez B."/>
            <person name="Skinner E."/>
            <person name="Javaid M."/>
            <person name="Lee S."/>
            <person name="Li M."/>
            <person name="Ming W."/>
            <person name="Munidasa M."/>
            <person name="Muniz J."/>
            <person name="Nguyen L."/>
            <person name="Hughes D."/>
            <person name="Osuji N."/>
            <person name="Pu L.-L."/>
            <person name="Puazo M."/>
            <person name="Qu C."/>
            <person name="Quiroz J."/>
            <person name="Raj R."/>
            <person name="Weissenberger G."/>
            <person name="Xin Y."/>
            <person name="Zou X."/>
            <person name="Han Y."/>
            <person name="Worley K."/>
            <person name="Muzny D."/>
            <person name="Gibbs R."/>
        </authorList>
    </citation>
    <scope>NUCLEOTIDE SEQUENCE</scope>
    <source>
        <strain evidence="2">Sampled in the wild</strain>
    </source>
</reference>
<dbReference type="SUPFAM" id="SSF56219">
    <property type="entry name" value="DNase I-like"/>
    <property type="match status" value="1"/>
</dbReference>
<feature type="compositionally biased region" description="Polar residues" evidence="1">
    <location>
        <begin position="172"/>
        <end position="194"/>
    </location>
</feature>
<protein>
    <recommendedName>
        <fullName evidence="4">Endonuclease/exonuclease/phosphatase domain-containing protein</fullName>
    </recommendedName>
</protein>
<dbReference type="GO" id="GO:0031012">
    <property type="term" value="C:extracellular matrix"/>
    <property type="evidence" value="ECO:0007669"/>
    <property type="project" value="TreeGrafter"/>
</dbReference>
<dbReference type="OrthoDB" id="6781220at2759"/>
<evidence type="ECO:0000256" key="1">
    <source>
        <dbReference type="SAM" id="MobiDB-lite"/>
    </source>
</evidence>
<gene>
    <name evidence="2" type="ORF">J437_LFUL010953</name>
</gene>
<feature type="region of interest" description="Disordered" evidence="1">
    <location>
        <begin position="159"/>
        <end position="201"/>
    </location>
</feature>
<dbReference type="AlphaFoldDB" id="A0A8K0KFA1"/>
<dbReference type="InterPro" id="IPR036691">
    <property type="entry name" value="Endo/exonu/phosph_ase_sf"/>
</dbReference>
<evidence type="ECO:0000313" key="2">
    <source>
        <dbReference type="EMBL" id="KAG8234106.1"/>
    </source>
</evidence>
<evidence type="ECO:0008006" key="4">
    <source>
        <dbReference type="Google" id="ProtNLM"/>
    </source>
</evidence>
<comment type="caution">
    <text evidence="2">The sequence shown here is derived from an EMBL/GenBank/DDBJ whole genome shotgun (WGS) entry which is preliminary data.</text>
</comment>
<dbReference type="EMBL" id="KZ308780">
    <property type="protein sequence ID" value="KAG8234106.1"/>
    <property type="molecule type" value="Genomic_DNA"/>
</dbReference>
<dbReference type="Proteomes" id="UP000792457">
    <property type="component" value="Unassembled WGS sequence"/>
</dbReference>
<sequence>MSMVFSSSPESELLVASFHVVKAASKERMKLTLSQNGLSPLLLNHMDKQTLQSSKNALTIHYINEIMTMDFVLWFRGRGDKDRILSSKLRLKTKNFLACKYSDHEFSCEDFRSNKFHRSFKVNIPLSLRDELLDSALWPNNVVVGKFFPPKAPTQSFPNSFLNTPKVHESTSDQSTNGIGSPITESATTEQQLSEFPGTSAGVSSVIEPNLASTRISTRSSNGVNKPKSLRLWFPHRKTSKLPFLMSVYYQNVRGLKTKLDDLRLAISIATYDVIVSTETWLSEDILSSELNCPNYIVFRKDRSNLTSSKSRGGGVLITVKSTLKSQLMINNNNNIEHLFVTIGSGSTKFLIGCVCIPPKSSSEIYESHCQTVENILSTNSFAGVIILGDYNLSNFIWSDEPWNEVNFSNSNIAPQGLQQVNSIKNQNGVLMDLAFSNCYVKCNIITESLLNCDVHHPAEEEFRCKKRGGNQGLARWLQESAEVY</sequence>
<dbReference type="GO" id="GO:0007508">
    <property type="term" value="P:larval heart development"/>
    <property type="evidence" value="ECO:0007669"/>
    <property type="project" value="TreeGrafter"/>
</dbReference>
<dbReference type="GO" id="GO:0061343">
    <property type="term" value="P:cell adhesion involved in heart morphogenesis"/>
    <property type="evidence" value="ECO:0007669"/>
    <property type="project" value="TreeGrafter"/>
</dbReference>
<name>A0A8K0KFA1_LADFU</name>
<reference evidence="2" key="1">
    <citation type="submission" date="2013-04" db="EMBL/GenBank/DDBJ databases">
        <authorList>
            <person name="Qu J."/>
            <person name="Murali S.C."/>
            <person name="Bandaranaike D."/>
            <person name="Bellair M."/>
            <person name="Blankenburg K."/>
            <person name="Chao H."/>
            <person name="Dinh H."/>
            <person name="Doddapaneni H."/>
            <person name="Downs B."/>
            <person name="Dugan-Rocha S."/>
            <person name="Elkadiri S."/>
            <person name="Gnanaolivu R.D."/>
            <person name="Hernandez B."/>
            <person name="Javaid M."/>
            <person name="Jayaseelan J.C."/>
            <person name="Lee S."/>
            <person name="Li M."/>
            <person name="Ming W."/>
            <person name="Munidasa M."/>
            <person name="Muniz J."/>
            <person name="Nguyen L."/>
            <person name="Ongeri F."/>
            <person name="Osuji N."/>
            <person name="Pu L.-L."/>
            <person name="Puazo M."/>
            <person name="Qu C."/>
            <person name="Quiroz J."/>
            <person name="Raj R."/>
            <person name="Weissenberger G."/>
            <person name="Xin Y."/>
            <person name="Zou X."/>
            <person name="Han Y."/>
            <person name="Richards S."/>
            <person name="Worley K."/>
            <person name="Muzny D."/>
            <person name="Gibbs R."/>
        </authorList>
    </citation>
    <scope>NUCLEOTIDE SEQUENCE</scope>
    <source>
        <strain evidence="2">Sampled in the wild</strain>
    </source>
</reference>
<keyword evidence="3" id="KW-1185">Reference proteome</keyword>
<dbReference type="Gene3D" id="3.60.10.10">
    <property type="entry name" value="Endonuclease/exonuclease/phosphatase"/>
    <property type="match status" value="1"/>
</dbReference>
<accession>A0A8K0KFA1</accession>
<dbReference type="PANTHER" id="PTHR33395:SF22">
    <property type="entry name" value="REVERSE TRANSCRIPTASE DOMAIN-CONTAINING PROTEIN"/>
    <property type="match status" value="1"/>
</dbReference>
<evidence type="ECO:0000313" key="3">
    <source>
        <dbReference type="Proteomes" id="UP000792457"/>
    </source>
</evidence>
<proteinExistence type="predicted"/>
<organism evidence="2 3">
    <name type="scientific">Ladona fulva</name>
    <name type="common">Scarce chaser dragonfly</name>
    <name type="synonym">Libellula fulva</name>
    <dbReference type="NCBI Taxonomy" id="123851"/>
    <lineage>
        <taxon>Eukaryota</taxon>
        <taxon>Metazoa</taxon>
        <taxon>Ecdysozoa</taxon>
        <taxon>Arthropoda</taxon>
        <taxon>Hexapoda</taxon>
        <taxon>Insecta</taxon>
        <taxon>Pterygota</taxon>
        <taxon>Palaeoptera</taxon>
        <taxon>Odonata</taxon>
        <taxon>Epiprocta</taxon>
        <taxon>Anisoptera</taxon>
        <taxon>Libelluloidea</taxon>
        <taxon>Libellulidae</taxon>
        <taxon>Ladona</taxon>
    </lineage>
</organism>